<dbReference type="CDD" id="cd06170">
    <property type="entry name" value="LuxR_C_like"/>
    <property type="match status" value="1"/>
</dbReference>
<dbReference type="InterPro" id="IPR016032">
    <property type="entry name" value="Sig_transdc_resp-reg_C-effctor"/>
</dbReference>
<dbReference type="PANTHER" id="PTHR43214:SF43">
    <property type="entry name" value="TWO-COMPONENT RESPONSE REGULATOR"/>
    <property type="match status" value="1"/>
</dbReference>
<evidence type="ECO:0000259" key="7">
    <source>
        <dbReference type="PROSITE" id="PS50110"/>
    </source>
</evidence>
<evidence type="ECO:0000256" key="2">
    <source>
        <dbReference type="ARBA" id="ARBA00023015"/>
    </source>
</evidence>
<dbReference type="PROSITE" id="PS50043">
    <property type="entry name" value="HTH_LUXR_2"/>
    <property type="match status" value="1"/>
</dbReference>
<evidence type="ECO:0000313" key="8">
    <source>
        <dbReference type="EMBL" id="WRP15383.1"/>
    </source>
</evidence>
<dbReference type="InterPro" id="IPR001789">
    <property type="entry name" value="Sig_transdc_resp-reg_receiver"/>
</dbReference>
<dbReference type="CDD" id="cd17535">
    <property type="entry name" value="REC_NarL-like"/>
    <property type="match status" value="1"/>
</dbReference>
<keyword evidence="3" id="KW-0238">DNA-binding</keyword>
<proteinExistence type="predicted"/>
<evidence type="ECO:0000256" key="1">
    <source>
        <dbReference type="ARBA" id="ARBA00022553"/>
    </source>
</evidence>
<feature type="modified residue" description="4-aspartylphosphate" evidence="5">
    <location>
        <position position="71"/>
    </location>
</feature>
<dbReference type="SUPFAM" id="SSF52172">
    <property type="entry name" value="CheY-like"/>
    <property type="match status" value="1"/>
</dbReference>
<dbReference type="InterPro" id="IPR011006">
    <property type="entry name" value="CheY-like_superfamily"/>
</dbReference>
<dbReference type="PROSITE" id="PS50110">
    <property type="entry name" value="RESPONSE_REGULATORY"/>
    <property type="match status" value="1"/>
</dbReference>
<evidence type="ECO:0000256" key="3">
    <source>
        <dbReference type="ARBA" id="ARBA00023125"/>
    </source>
</evidence>
<dbReference type="Pfam" id="PF00196">
    <property type="entry name" value="GerE"/>
    <property type="match status" value="1"/>
</dbReference>
<dbReference type="RefSeq" id="WP_324669786.1">
    <property type="nucleotide sequence ID" value="NZ_CP141614.1"/>
</dbReference>
<evidence type="ECO:0000259" key="6">
    <source>
        <dbReference type="PROSITE" id="PS50043"/>
    </source>
</evidence>
<dbReference type="PANTHER" id="PTHR43214">
    <property type="entry name" value="TWO-COMPONENT RESPONSE REGULATOR"/>
    <property type="match status" value="1"/>
</dbReference>
<keyword evidence="9" id="KW-1185">Reference proteome</keyword>
<dbReference type="PRINTS" id="PR00038">
    <property type="entry name" value="HTHLUXR"/>
</dbReference>
<name>A0ABZ1BRS9_9FIRM</name>
<dbReference type="InterPro" id="IPR039420">
    <property type="entry name" value="WalR-like"/>
</dbReference>
<keyword evidence="2" id="KW-0805">Transcription regulation</keyword>
<feature type="domain" description="Response regulatory" evidence="7">
    <location>
        <begin position="20"/>
        <end position="136"/>
    </location>
</feature>
<keyword evidence="1 5" id="KW-0597">Phosphoprotein</keyword>
<dbReference type="EMBL" id="CP141614">
    <property type="protein sequence ID" value="WRP15383.1"/>
    <property type="molecule type" value="Genomic_DNA"/>
</dbReference>
<organism evidence="8 9">
    <name type="scientific">Geochorda subterranea</name>
    <dbReference type="NCBI Taxonomy" id="3109564"/>
    <lineage>
        <taxon>Bacteria</taxon>
        <taxon>Bacillati</taxon>
        <taxon>Bacillota</taxon>
        <taxon>Limnochordia</taxon>
        <taxon>Limnochordales</taxon>
        <taxon>Geochordaceae</taxon>
        <taxon>Geochorda</taxon>
    </lineage>
</organism>
<dbReference type="InterPro" id="IPR000792">
    <property type="entry name" value="Tscrpt_reg_LuxR_C"/>
</dbReference>
<sequence length="238" mass="26081">MATTQAGGGPHRPEGSKVVRILIADDHEVVRIGLRSLLERYPEFQVVGEASSGAAAIEMVDRLLPDVVVMDIRMPEVNGVDACRRIRERHPEVKVIMLTSYPDDEAVFGAVMAGASGYVLKQVGSTELVDAIHTVARGESLLDPSVTGKLLERVRMMSADEQPPHEKLNIQERRILALIAQGKTNREIAETLFLSEKTVRNYVSMILSKLGLANRAEAAAYAVRQNMVHDFKSGDGQP</sequence>
<evidence type="ECO:0000256" key="5">
    <source>
        <dbReference type="PROSITE-ProRule" id="PRU00169"/>
    </source>
</evidence>
<accession>A0ABZ1BRS9</accession>
<dbReference type="Gene3D" id="3.40.50.2300">
    <property type="match status" value="1"/>
</dbReference>
<dbReference type="SMART" id="SM00421">
    <property type="entry name" value="HTH_LUXR"/>
    <property type="match status" value="1"/>
</dbReference>
<dbReference type="InterPro" id="IPR058245">
    <property type="entry name" value="NreC/VraR/RcsB-like_REC"/>
</dbReference>
<feature type="domain" description="HTH luxR-type" evidence="6">
    <location>
        <begin position="164"/>
        <end position="226"/>
    </location>
</feature>
<evidence type="ECO:0000313" key="9">
    <source>
        <dbReference type="Proteomes" id="UP001333102"/>
    </source>
</evidence>
<gene>
    <name evidence="8" type="ORF">VLY81_04250</name>
</gene>
<dbReference type="SMART" id="SM00448">
    <property type="entry name" value="REC"/>
    <property type="match status" value="1"/>
</dbReference>
<reference evidence="9" key="1">
    <citation type="submission" date="2023-12" db="EMBL/GenBank/DDBJ databases">
        <title>Novel isolates from deep terrestrial aquifers shed light on the physiology and ecology of the class Limnochordia.</title>
        <authorList>
            <person name="Karnachuk O.V."/>
            <person name="Lukina A.P."/>
            <person name="Avakyan M.R."/>
            <person name="Kadnikov V."/>
            <person name="Begmatov S."/>
            <person name="Beletsky A.V."/>
            <person name="Mardanov A.V."/>
            <person name="Ravin N.V."/>
        </authorList>
    </citation>
    <scope>NUCLEOTIDE SEQUENCE [LARGE SCALE GENOMIC DNA]</scope>
    <source>
        <strain evidence="9">LN</strain>
    </source>
</reference>
<dbReference type="Proteomes" id="UP001333102">
    <property type="component" value="Chromosome"/>
</dbReference>
<evidence type="ECO:0000256" key="4">
    <source>
        <dbReference type="ARBA" id="ARBA00023163"/>
    </source>
</evidence>
<dbReference type="Pfam" id="PF00072">
    <property type="entry name" value="Response_reg"/>
    <property type="match status" value="1"/>
</dbReference>
<dbReference type="SUPFAM" id="SSF46894">
    <property type="entry name" value="C-terminal effector domain of the bipartite response regulators"/>
    <property type="match status" value="1"/>
</dbReference>
<keyword evidence="4" id="KW-0804">Transcription</keyword>
<protein>
    <submittedName>
        <fullName evidence="8">Response regulator transcription factor</fullName>
    </submittedName>
</protein>